<gene>
    <name evidence="1" type="ORF">NQ176_g5437</name>
</gene>
<protein>
    <submittedName>
        <fullName evidence="1">Uncharacterized protein</fullName>
    </submittedName>
</protein>
<sequence>MVLKLYGMPLSTCTKRVVTVLAEKKVDYELVTIDFAKAEHKSAPYLQKQPFGKIPYLDDDGFIVFESRAIARYIATKYANQGTQLLPAAGDLKAQAIFEQGVSVENNYFNPPAEGIADERAFKKYRGQESDEEAVKKHAAALDAALKGYESILSRQKYIGGNEITLADLFHLPYADLARKLGFKETFDKYPHVTKWFEELEKRESWIKANS</sequence>
<dbReference type="Proteomes" id="UP001143910">
    <property type="component" value="Unassembled WGS sequence"/>
</dbReference>
<name>A0ACC1N8G1_9HYPO</name>
<accession>A0ACC1N8G1</accession>
<proteinExistence type="predicted"/>
<evidence type="ECO:0000313" key="1">
    <source>
        <dbReference type="EMBL" id="KAJ2975592.1"/>
    </source>
</evidence>
<evidence type="ECO:0000313" key="2">
    <source>
        <dbReference type="Proteomes" id="UP001143910"/>
    </source>
</evidence>
<keyword evidence="2" id="KW-1185">Reference proteome</keyword>
<comment type="caution">
    <text evidence="1">The sequence shown here is derived from an EMBL/GenBank/DDBJ whole genome shotgun (WGS) entry which is preliminary data.</text>
</comment>
<organism evidence="1 2">
    <name type="scientific">Zarea fungicola</name>
    <dbReference type="NCBI Taxonomy" id="93591"/>
    <lineage>
        <taxon>Eukaryota</taxon>
        <taxon>Fungi</taxon>
        <taxon>Dikarya</taxon>
        <taxon>Ascomycota</taxon>
        <taxon>Pezizomycotina</taxon>
        <taxon>Sordariomycetes</taxon>
        <taxon>Hypocreomycetidae</taxon>
        <taxon>Hypocreales</taxon>
        <taxon>Cordycipitaceae</taxon>
        <taxon>Zarea</taxon>
    </lineage>
</organism>
<reference evidence="1" key="1">
    <citation type="submission" date="2022-08" db="EMBL/GenBank/DDBJ databases">
        <title>Genome Sequence of Lecanicillium fungicola.</title>
        <authorList>
            <person name="Buettner E."/>
        </authorList>
    </citation>
    <scope>NUCLEOTIDE SEQUENCE</scope>
    <source>
        <strain evidence="1">Babe33</strain>
    </source>
</reference>
<dbReference type="EMBL" id="JANJQO010000689">
    <property type="protein sequence ID" value="KAJ2975592.1"/>
    <property type="molecule type" value="Genomic_DNA"/>
</dbReference>